<protein>
    <submittedName>
        <fullName evidence="6">Phosphatidylglycerol/phosphatidylinositol transfer protein</fullName>
    </submittedName>
</protein>
<dbReference type="SUPFAM" id="SSF81296">
    <property type="entry name" value="E set domains"/>
    <property type="match status" value="1"/>
</dbReference>
<feature type="signal peptide" evidence="4">
    <location>
        <begin position="1"/>
        <end position="20"/>
    </location>
</feature>
<evidence type="ECO:0000259" key="5">
    <source>
        <dbReference type="SMART" id="SM00737"/>
    </source>
</evidence>
<dbReference type="GO" id="GO:0005576">
    <property type="term" value="C:extracellular region"/>
    <property type="evidence" value="ECO:0007669"/>
    <property type="project" value="UniProtKB-SubCell"/>
</dbReference>
<accession>A0A9W9YM64</accession>
<evidence type="ECO:0000256" key="2">
    <source>
        <dbReference type="ARBA" id="ARBA00006370"/>
    </source>
</evidence>
<evidence type="ECO:0000256" key="3">
    <source>
        <dbReference type="ARBA" id="ARBA00022525"/>
    </source>
</evidence>
<keyword evidence="7" id="KW-1185">Reference proteome</keyword>
<dbReference type="Gene3D" id="2.60.40.770">
    <property type="match status" value="1"/>
</dbReference>
<dbReference type="InterPro" id="IPR003172">
    <property type="entry name" value="ML_dom"/>
</dbReference>
<keyword evidence="3" id="KW-0964">Secreted</keyword>
<comment type="subcellular location">
    <subcellularLocation>
        <location evidence="1">Secreted</location>
    </subcellularLocation>
</comment>
<dbReference type="OrthoDB" id="5965801at2759"/>
<dbReference type="InterPro" id="IPR014756">
    <property type="entry name" value="Ig_E-set"/>
</dbReference>
<evidence type="ECO:0000313" key="6">
    <source>
        <dbReference type="EMBL" id="KAJ7352963.1"/>
    </source>
</evidence>
<dbReference type="Proteomes" id="UP001163046">
    <property type="component" value="Unassembled WGS sequence"/>
</dbReference>
<reference evidence="6" key="1">
    <citation type="submission" date="2023-01" db="EMBL/GenBank/DDBJ databases">
        <title>Genome assembly of the deep-sea coral Lophelia pertusa.</title>
        <authorList>
            <person name="Herrera S."/>
            <person name="Cordes E."/>
        </authorList>
    </citation>
    <scope>NUCLEOTIDE SEQUENCE</scope>
    <source>
        <strain evidence="6">USNM1676648</strain>
        <tissue evidence="6">Polyp</tissue>
    </source>
</reference>
<organism evidence="6 7">
    <name type="scientific">Desmophyllum pertusum</name>
    <dbReference type="NCBI Taxonomy" id="174260"/>
    <lineage>
        <taxon>Eukaryota</taxon>
        <taxon>Metazoa</taxon>
        <taxon>Cnidaria</taxon>
        <taxon>Anthozoa</taxon>
        <taxon>Hexacorallia</taxon>
        <taxon>Scleractinia</taxon>
        <taxon>Caryophylliina</taxon>
        <taxon>Caryophylliidae</taxon>
        <taxon>Desmophyllum</taxon>
    </lineage>
</organism>
<comment type="caution">
    <text evidence="6">The sequence shown here is derived from an EMBL/GenBank/DDBJ whole genome shotgun (WGS) entry which is preliminary data.</text>
</comment>
<dbReference type="FunFam" id="2.60.40.770:FF:000001">
    <property type="entry name" value="NPC intracellular cholesterol transporter 2"/>
    <property type="match status" value="1"/>
</dbReference>
<gene>
    <name evidence="6" type="primary">NPC2_2</name>
    <name evidence="6" type="ORF">OS493_032902</name>
</gene>
<feature type="chain" id="PRO_5040984045" evidence="4">
    <location>
        <begin position="21"/>
        <end position="135"/>
    </location>
</feature>
<name>A0A9W9YM64_9CNID</name>
<sequence length="135" mass="14510">MVKSLILSVFVLCFLALGSSTHVDFDDCGEGKASAKITFVDITPCDNQPCSLKRGTEEVVEVQFTPSKNITAAKTVVHGTLPYVPVPVPFPVDNPDACKDQGIECPMFAGKHTHSKLCFQLRACTPSSKLSSHGK</sequence>
<evidence type="ECO:0000313" key="7">
    <source>
        <dbReference type="Proteomes" id="UP001163046"/>
    </source>
</evidence>
<dbReference type="SMART" id="SM00737">
    <property type="entry name" value="ML"/>
    <property type="match status" value="1"/>
</dbReference>
<feature type="domain" description="MD-2-related lipid-recognition" evidence="5">
    <location>
        <begin position="25"/>
        <end position="135"/>
    </location>
</feature>
<evidence type="ECO:0000256" key="1">
    <source>
        <dbReference type="ARBA" id="ARBA00004613"/>
    </source>
</evidence>
<dbReference type="Pfam" id="PF02221">
    <property type="entry name" value="E1_DerP2_DerF2"/>
    <property type="match status" value="1"/>
</dbReference>
<evidence type="ECO:0000256" key="4">
    <source>
        <dbReference type="SAM" id="SignalP"/>
    </source>
</evidence>
<dbReference type="AlphaFoldDB" id="A0A9W9YM64"/>
<comment type="similarity">
    <text evidence="2">Belongs to the NPC2 family.</text>
</comment>
<dbReference type="EMBL" id="MU827343">
    <property type="protein sequence ID" value="KAJ7352963.1"/>
    <property type="molecule type" value="Genomic_DNA"/>
</dbReference>
<keyword evidence="4" id="KW-0732">Signal</keyword>
<proteinExistence type="inferred from homology"/>